<reference evidence="2 3" key="1">
    <citation type="submission" date="2023-07" db="EMBL/GenBank/DDBJ databases">
        <title>Genomic Encyclopedia of Type Strains, Phase IV (KMG-IV): sequencing the most valuable type-strain genomes for metagenomic binning, comparative biology and taxonomic classification.</title>
        <authorList>
            <person name="Goeker M."/>
        </authorList>
    </citation>
    <scope>NUCLEOTIDE SEQUENCE [LARGE SCALE GENOMIC DNA]</scope>
    <source>
        <strain evidence="2 3">DSM 1111</strain>
    </source>
</reference>
<keyword evidence="1" id="KW-0732">Signal</keyword>
<evidence type="ECO:0000313" key="3">
    <source>
        <dbReference type="Proteomes" id="UP001238496"/>
    </source>
</evidence>
<evidence type="ECO:0000256" key="1">
    <source>
        <dbReference type="SAM" id="SignalP"/>
    </source>
</evidence>
<sequence length="115" mass="12847">MLSEFAKSISTIYVALLISSSTSFAEDKGAYFQKLDETAQRALVSNSVGMTLTIASETDKNLMRCIVDWYGTGEKKRSQQNVVLDLIRQHQDFWPESVILAHIQKICGKFPSRGG</sequence>
<name>A0ABU0G9C0_9HYPH</name>
<accession>A0ABU0G9C0</accession>
<feature type="signal peptide" evidence="1">
    <location>
        <begin position="1"/>
        <end position="25"/>
    </location>
</feature>
<dbReference type="RefSeq" id="WP_307374083.1">
    <property type="nucleotide sequence ID" value="NZ_JAUSUW010000008.1"/>
</dbReference>
<organism evidence="2 3">
    <name type="scientific">Peteryoungia aggregata LMG 23059</name>
    <dbReference type="NCBI Taxonomy" id="1368425"/>
    <lineage>
        <taxon>Bacteria</taxon>
        <taxon>Pseudomonadati</taxon>
        <taxon>Pseudomonadota</taxon>
        <taxon>Alphaproteobacteria</taxon>
        <taxon>Hyphomicrobiales</taxon>
        <taxon>Rhizobiaceae</taxon>
        <taxon>Peteryoungia</taxon>
    </lineage>
</organism>
<dbReference type="Proteomes" id="UP001238496">
    <property type="component" value="Unassembled WGS sequence"/>
</dbReference>
<protein>
    <recommendedName>
        <fullName evidence="4">Rap1a immunity protein domain-containing protein</fullName>
    </recommendedName>
</protein>
<proteinExistence type="predicted"/>
<gene>
    <name evidence="2" type="ORF">J2045_002997</name>
</gene>
<evidence type="ECO:0008006" key="4">
    <source>
        <dbReference type="Google" id="ProtNLM"/>
    </source>
</evidence>
<dbReference type="EMBL" id="JAUSUW010000008">
    <property type="protein sequence ID" value="MDQ0421953.1"/>
    <property type="molecule type" value="Genomic_DNA"/>
</dbReference>
<comment type="caution">
    <text evidence="2">The sequence shown here is derived from an EMBL/GenBank/DDBJ whole genome shotgun (WGS) entry which is preliminary data.</text>
</comment>
<keyword evidence="3" id="KW-1185">Reference proteome</keyword>
<feature type="chain" id="PRO_5046628107" description="Rap1a immunity protein domain-containing protein" evidence="1">
    <location>
        <begin position="26"/>
        <end position="115"/>
    </location>
</feature>
<evidence type="ECO:0000313" key="2">
    <source>
        <dbReference type="EMBL" id="MDQ0421953.1"/>
    </source>
</evidence>